<dbReference type="Proteomes" id="UP000827092">
    <property type="component" value="Unassembled WGS sequence"/>
</dbReference>
<comment type="caution">
    <text evidence="1">The sequence shown here is derived from an EMBL/GenBank/DDBJ whole genome shotgun (WGS) entry which is preliminary data.</text>
</comment>
<dbReference type="AlphaFoldDB" id="A0AAV6TKN9"/>
<keyword evidence="2" id="KW-1185">Reference proteome</keyword>
<evidence type="ECO:0000313" key="1">
    <source>
        <dbReference type="EMBL" id="KAG8172051.1"/>
    </source>
</evidence>
<organism evidence="1 2">
    <name type="scientific">Oedothorax gibbosus</name>
    <dbReference type="NCBI Taxonomy" id="931172"/>
    <lineage>
        <taxon>Eukaryota</taxon>
        <taxon>Metazoa</taxon>
        <taxon>Ecdysozoa</taxon>
        <taxon>Arthropoda</taxon>
        <taxon>Chelicerata</taxon>
        <taxon>Arachnida</taxon>
        <taxon>Araneae</taxon>
        <taxon>Araneomorphae</taxon>
        <taxon>Entelegynae</taxon>
        <taxon>Araneoidea</taxon>
        <taxon>Linyphiidae</taxon>
        <taxon>Erigoninae</taxon>
        <taxon>Oedothorax</taxon>
    </lineage>
</organism>
<name>A0AAV6TKN9_9ARAC</name>
<evidence type="ECO:0000313" key="2">
    <source>
        <dbReference type="Proteomes" id="UP000827092"/>
    </source>
</evidence>
<sequence length="81" mass="9408">MANYIIISIRNLVICNPTPSKSSAMFRNVSDRVELSCHLAACHVIPDPNRSWLCCREEEDQNINLRFSSVEENPKRFFHEN</sequence>
<dbReference type="EMBL" id="JAFNEN010003199">
    <property type="protein sequence ID" value="KAG8172051.1"/>
    <property type="molecule type" value="Genomic_DNA"/>
</dbReference>
<protein>
    <submittedName>
        <fullName evidence="1">Uncharacterized protein</fullName>
    </submittedName>
</protein>
<reference evidence="1 2" key="1">
    <citation type="journal article" date="2022" name="Nat. Ecol. Evol.">
        <title>A masculinizing supergene underlies an exaggerated male reproductive morph in a spider.</title>
        <authorList>
            <person name="Hendrickx F."/>
            <person name="De Corte Z."/>
            <person name="Sonet G."/>
            <person name="Van Belleghem S.M."/>
            <person name="Kostlbacher S."/>
            <person name="Vangestel C."/>
        </authorList>
    </citation>
    <scope>NUCLEOTIDE SEQUENCE [LARGE SCALE GENOMIC DNA]</scope>
    <source>
        <strain evidence="1">W744_W776</strain>
    </source>
</reference>
<proteinExistence type="predicted"/>
<accession>A0AAV6TKN9</accession>
<gene>
    <name evidence="1" type="ORF">JTE90_025506</name>
</gene>